<evidence type="ECO:0000256" key="5">
    <source>
        <dbReference type="ARBA" id="ARBA00023136"/>
    </source>
</evidence>
<evidence type="ECO:0000256" key="1">
    <source>
        <dbReference type="ARBA" id="ARBA00004651"/>
    </source>
</evidence>
<dbReference type="EMBL" id="CAEZTV010000002">
    <property type="protein sequence ID" value="CAB4572347.1"/>
    <property type="molecule type" value="Genomic_DNA"/>
</dbReference>
<dbReference type="GO" id="GO:0004129">
    <property type="term" value="F:cytochrome-c oxidase activity"/>
    <property type="evidence" value="ECO:0007669"/>
    <property type="project" value="UniProtKB-EC"/>
</dbReference>
<keyword evidence="4 7" id="KW-1133">Transmembrane helix</keyword>
<evidence type="ECO:0000256" key="7">
    <source>
        <dbReference type="SAM" id="Phobius"/>
    </source>
</evidence>
<dbReference type="Pfam" id="PF12270">
    <property type="entry name" value="Cyt_c_ox_IV"/>
    <property type="match status" value="1"/>
</dbReference>
<dbReference type="InterPro" id="IPR021050">
    <property type="entry name" value="Cyt_c_oxidase_su4_actinobac"/>
</dbReference>
<reference evidence="8" key="1">
    <citation type="submission" date="2020-05" db="EMBL/GenBank/DDBJ databases">
        <authorList>
            <person name="Chiriac C."/>
            <person name="Salcher M."/>
            <person name="Ghai R."/>
            <person name="Kavagutti S V."/>
        </authorList>
    </citation>
    <scope>NUCLEOTIDE SEQUENCE</scope>
</reference>
<keyword evidence="5 7" id="KW-0472">Membrane</keyword>
<dbReference type="GO" id="GO:0005886">
    <property type="term" value="C:plasma membrane"/>
    <property type="evidence" value="ECO:0007669"/>
    <property type="project" value="UniProtKB-SubCell"/>
</dbReference>
<evidence type="ECO:0000313" key="8">
    <source>
        <dbReference type="EMBL" id="CAB4572347.1"/>
    </source>
</evidence>
<keyword evidence="2" id="KW-1003">Cell membrane</keyword>
<feature type="transmembrane region" description="Helical" evidence="7">
    <location>
        <begin position="90"/>
        <end position="123"/>
    </location>
</feature>
<keyword evidence="3 7" id="KW-0812">Transmembrane</keyword>
<proteinExistence type="predicted"/>
<evidence type="ECO:0000256" key="2">
    <source>
        <dbReference type="ARBA" id="ARBA00022475"/>
    </source>
</evidence>
<dbReference type="PIRSF" id="PIRSF017385">
    <property type="entry name" value="CtaF"/>
    <property type="match status" value="1"/>
</dbReference>
<dbReference type="GO" id="GO:0022900">
    <property type="term" value="P:electron transport chain"/>
    <property type="evidence" value="ECO:0007669"/>
    <property type="project" value="InterPro"/>
</dbReference>
<gene>
    <name evidence="8" type="ORF">UFOPK1747_00044</name>
</gene>
<organism evidence="8">
    <name type="scientific">freshwater metagenome</name>
    <dbReference type="NCBI Taxonomy" id="449393"/>
    <lineage>
        <taxon>unclassified sequences</taxon>
        <taxon>metagenomes</taxon>
        <taxon>ecological metagenomes</taxon>
    </lineage>
</organism>
<evidence type="ECO:0000256" key="3">
    <source>
        <dbReference type="ARBA" id="ARBA00022692"/>
    </source>
</evidence>
<dbReference type="AlphaFoldDB" id="A0A6J6E858"/>
<feature type="transmembrane region" description="Helical" evidence="7">
    <location>
        <begin position="6"/>
        <end position="23"/>
    </location>
</feature>
<protein>
    <submittedName>
        <fullName evidence="8">Unannotated protein</fullName>
    </submittedName>
</protein>
<sequence length="133" mass="14471">MKVGWQLFNGLALFYFLTAILYWQIGGEAVGITAIGLSAGLAFIVGFYLWFTDRRSGGVLPEDNQAGEIADRAGEMGFFSPHSWWPLPVALAMTAVGVGLIIGWWVTLIAAGILLFTTIGFVLEYDKPSNSNH</sequence>
<comment type="catalytic activity">
    <reaction evidence="6">
        <text>4 Fe(II)-[cytochrome c] + O2 + 8 H(+)(in) = 4 Fe(III)-[cytochrome c] + 2 H2O + 4 H(+)(out)</text>
        <dbReference type="Rhea" id="RHEA:11436"/>
        <dbReference type="Rhea" id="RHEA-COMP:10350"/>
        <dbReference type="Rhea" id="RHEA-COMP:14399"/>
        <dbReference type="ChEBI" id="CHEBI:15377"/>
        <dbReference type="ChEBI" id="CHEBI:15378"/>
        <dbReference type="ChEBI" id="CHEBI:15379"/>
        <dbReference type="ChEBI" id="CHEBI:29033"/>
        <dbReference type="ChEBI" id="CHEBI:29034"/>
        <dbReference type="EC" id="7.1.1.9"/>
    </reaction>
</comment>
<comment type="subcellular location">
    <subcellularLocation>
        <location evidence="1">Cell membrane</location>
        <topology evidence="1">Multi-pass membrane protein</topology>
    </subcellularLocation>
</comment>
<feature type="transmembrane region" description="Helical" evidence="7">
    <location>
        <begin position="30"/>
        <end position="51"/>
    </location>
</feature>
<name>A0A6J6E858_9ZZZZ</name>
<evidence type="ECO:0000256" key="6">
    <source>
        <dbReference type="ARBA" id="ARBA00047816"/>
    </source>
</evidence>
<evidence type="ECO:0000256" key="4">
    <source>
        <dbReference type="ARBA" id="ARBA00022989"/>
    </source>
</evidence>
<accession>A0A6J6E858</accession>